<accession>A0A1F7U051</accession>
<evidence type="ECO:0000256" key="2">
    <source>
        <dbReference type="ARBA" id="ARBA00022598"/>
    </source>
</evidence>
<protein>
    <recommendedName>
        <fullName evidence="7">Glutamyl-tRNA(Gln) amidotransferase subunit A</fullName>
        <shortName evidence="7">Glu-ADT subunit A</shortName>
        <ecNumber evidence="7">6.3.5.7</ecNumber>
    </recommendedName>
</protein>
<evidence type="ECO:0000256" key="6">
    <source>
        <dbReference type="ARBA" id="ARBA00047407"/>
    </source>
</evidence>
<comment type="caution">
    <text evidence="9">The sequence shown here is derived from an EMBL/GenBank/DDBJ whole genome shotgun (WGS) entry which is preliminary data.</text>
</comment>
<comment type="function">
    <text evidence="7">Allows the formation of correctly charged Gln-tRNA(Gln) through the transamidation of misacylated Glu-tRNA(Gln) in organisms which lack glutaminyl-tRNA synthetase. The reaction takes place in the presence of glutamine and ATP through an activated gamma-phospho-Glu-tRNA(Gln).</text>
</comment>
<evidence type="ECO:0000256" key="1">
    <source>
        <dbReference type="ARBA" id="ARBA00008069"/>
    </source>
</evidence>
<comment type="similarity">
    <text evidence="1 7">Belongs to the amidase family. GatA subfamily.</text>
</comment>
<dbReference type="InterPro" id="IPR004412">
    <property type="entry name" value="GatA"/>
</dbReference>
<organism evidence="9 10">
    <name type="scientific">Candidatus Uhrbacteria bacterium RIFCSPHIGHO2_02_FULL_53_13</name>
    <dbReference type="NCBI Taxonomy" id="1802389"/>
    <lineage>
        <taxon>Bacteria</taxon>
        <taxon>Candidatus Uhriibacteriota</taxon>
    </lineage>
</organism>
<dbReference type="PROSITE" id="PS00571">
    <property type="entry name" value="AMIDASES"/>
    <property type="match status" value="1"/>
</dbReference>
<dbReference type="GO" id="GO:0050567">
    <property type="term" value="F:glutaminyl-tRNA synthase (glutamine-hydrolyzing) activity"/>
    <property type="evidence" value="ECO:0007669"/>
    <property type="project" value="UniProtKB-UniRule"/>
</dbReference>
<keyword evidence="3 7" id="KW-0547">Nucleotide-binding</keyword>
<keyword evidence="5 7" id="KW-0648">Protein biosynthesis</keyword>
<dbReference type="InterPro" id="IPR036928">
    <property type="entry name" value="AS_sf"/>
</dbReference>
<dbReference type="HAMAP" id="MF_00120">
    <property type="entry name" value="GatA"/>
    <property type="match status" value="1"/>
</dbReference>
<comment type="subunit">
    <text evidence="7">Heterotrimer of A, B and C subunits.</text>
</comment>
<dbReference type="InterPro" id="IPR023631">
    <property type="entry name" value="Amidase_dom"/>
</dbReference>
<feature type="active site" description="Charge relay system" evidence="7">
    <location>
        <position position="73"/>
    </location>
</feature>
<proteinExistence type="inferred from homology"/>
<evidence type="ECO:0000313" key="10">
    <source>
        <dbReference type="Proteomes" id="UP000177097"/>
    </source>
</evidence>
<dbReference type="GO" id="GO:0006412">
    <property type="term" value="P:translation"/>
    <property type="evidence" value="ECO:0007669"/>
    <property type="project" value="UniProtKB-UniRule"/>
</dbReference>
<keyword evidence="2 7" id="KW-0436">Ligase</keyword>
<feature type="active site" description="Acyl-ester intermediate" evidence="7">
    <location>
        <position position="172"/>
    </location>
</feature>
<dbReference type="InterPro" id="IPR000120">
    <property type="entry name" value="Amidase"/>
</dbReference>
<dbReference type="NCBIfam" id="TIGR00132">
    <property type="entry name" value="gatA"/>
    <property type="match status" value="1"/>
</dbReference>
<dbReference type="GO" id="GO:0030956">
    <property type="term" value="C:glutamyl-tRNA(Gln) amidotransferase complex"/>
    <property type="evidence" value="ECO:0007669"/>
    <property type="project" value="InterPro"/>
</dbReference>
<evidence type="ECO:0000256" key="5">
    <source>
        <dbReference type="ARBA" id="ARBA00022917"/>
    </source>
</evidence>
<dbReference type="EMBL" id="MGDX01000009">
    <property type="protein sequence ID" value="OGL71645.1"/>
    <property type="molecule type" value="Genomic_DNA"/>
</dbReference>
<dbReference type="PANTHER" id="PTHR11895">
    <property type="entry name" value="TRANSAMIDASE"/>
    <property type="match status" value="1"/>
</dbReference>
<comment type="catalytic activity">
    <reaction evidence="6 7">
        <text>L-glutamyl-tRNA(Gln) + L-glutamine + ATP + H2O = L-glutaminyl-tRNA(Gln) + L-glutamate + ADP + phosphate + H(+)</text>
        <dbReference type="Rhea" id="RHEA:17521"/>
        <dbReference type="Rhea" id="RHEA-COMP:9681"/>
        <dbReference type="Rhea" id="RHEA-COMP:9684"/>
        <dbReference type="ChEBI" id="CHEBI:15377"/>
        <dbReference type="ChEBI" id="CHEBI:15378"/>
        <dbReference type="ChEBI" id="CHEBI:29985"/>
        <dbReference type="ChEBI" id="CHEBI:30616"/>
        <dbReference type="ChEBI" id="CHEBI:43474"/>
        <dbReference type="ChEBI" id="CHEBI:58359"/>
        <dbReference type="ChEBI" id="CHEBI:78520"/>
        <dbReference type="ChEBI" id="CHEBI:78521"/>
        <dbReference type="ChEBI" id="CHEBI:456216"/>
        <dbReference type="EC" id="6.3.5.7"/>
    </reaction>
</comment>
<evidence type="ECO:0000256" key="4">
    <source>
        <dbReference type="ARBA" id="ARBA00022840"/>
    </source>
</evidence>
<dbReference type="InterPro" id="IPR020556">
    <property type="entry name" value="Amidase_CS"/>
</dbReference>
<dbReference type="Proteomes" id="UP000177097">
    <property type="component" value="Unassembled WGS sequence"/>
</dbReference>
<dbReference type="PANTHER" id="PTHR11895:SF7">
    <property type="entry name" value="GLUTAMYL-TRNA(GLN) AMIDOTRANSFERASE SUBUNIT A, MITOCHONDRIAL"/>
    <property type="match status" value="1"/>
</dbReference>
<dbReference type="EC" id="6.3.5.7" evidence="7"/>
<sequence>MTIREIQTHLADGSMTARAVVDGFLSRIEKRDASLGAFLETYAGDARIRADELDTGGADKTTGALFGVPFVNKDNILVAGKVASGGSHILENYIGSYDATAIRRLKEAGAVLLGRTNMDEFGCGSSTESSAFGVTKNPLDTERVPGGSSGGLAAAVASQMVPCGIGSDTGGSIRQPAALCGVCGFKPTYGAISRYGLMAMASSLDTIGIIAANVEDIASVFRVISGADPLDVTSRTVDVPLPELGAVNVEGLRIGVPKQYFDDHLEPGIVDSIEQALRAYEQAGAVRVPLDIPILEDALAIYYVLMPAEVSSNMNRYDGLQYGSETPESDLFAQVRATRGAGFGDEVKRRILLGTFVLSAGYVDAYYKKAVRARYALRRALEEAFKDCDVIVGPTSPTVAWKIGEKFDDPVTMYLSDIYTVVASLAGLPAISIPCGALNGLPVGLQLMGRLGEDAKVMDAAHWYMTQA</sequence>
<dbReference type="STRING" id="1802389.A3C17_02465"/>
<dbReference type="AlphaFoldDB" id="A0A1F7U051"/>
<feature type="active site" description="Charge relay system" evidence="7">
    <location>
        <position position="148"/>
    </location>
</feature>
<dbReference type="GO" id="GO:0005524">
    <property type="term" value="F:ATP binding"/>
    <property type="evidence" value="ECO:0007669"/>
    <property type="project" value="UniProtKB-KW"/>
</dbReference>
<dbReference type="Pfam" id="PF01425">
    <property type="entry name" value="Amidase"/>
    <property type="match status" value="1"/>
</dbReference>
<evidence type="ECO:0000256" key="7">
    <source>
        <dbReference type="HAMAP-Rule" id="MF_00120"/>
    </source>
</evidence>
<name>A0A1F7U051_9BACT</name>
<evidence type="ECO:0000256" key="3">
    <source>
        <dbReference type="ARBA" id="ARBA00022741"/>
    </source>
</evidence>
<dbReference type="Gene3D" id="3.90.1300.10">
    <property type="entry name" value="Amidase signature (AS) domain"/>
    <property type="match status" value="1"/>
</dbReference>
<evidence type="ECO:0000259" key="8">
    <source>
        <dbReference type="Pfam" id="PF01425"/>
    </source>
</evidence>
<reference evidence="9 10" key="1">
    <citation type="journal article" date="2016" name="Nat. Commun.">
        <title>Thousands of microbial genomes shed light on interconnected biogeochemical processes in an aquifer system.</title>
        <authorList>
            <person name="Anantharaman K."/>
            <person name="Brown C.T."/>
            <person name="Hug L.A."/>
            <person name="Sharon I."/>
            <person name="Castelle C.J."/>
            <person name="Probst A.J."/>
            <person name="Thomas B.C."/>
            <person name="Singh A."/>
            <person name="Wilkins M.J."/>
            <person name="Karaoz U."/>
            <person name="Brodie E.L."/>
            <person name="Williams K.H."/>
            <person name="Hubbard S.S."/>
            <person name="Banfield J.F."/>
        </authorList>
    </citation>
    <scope>NUCLEOTIDE SEQUENCE [LARGE SCALE GENOMIC DNA]</scope>
</reference>
<dbReference type="SUPFAM" id="SSF75304">
    <property type="entry name" value="Amidase signature (AS) enzymes"/>
    <property type="match status" value="1"/>
</dbReference>
<feature type="domain" description="Amidase" evidence="8">
    <location>
        <begin position="20"/>
        <end position="457"/>
    </location>
</feature>
<keyword evidence="4 7" id="KW-0067">ATP-binding</keyword>
<evidence type="ECO:0000313" key="9">
    <source>
        <dbReference type="EMBL" id="OGL71645.1"/>
    </source>
</evidence>
<gene>
    <name evidence="7" type="primary">gatA</name>
    <name evidence="9" type="ORF">A3C17_02465</name>
</gene>